<dbReference type="Gene3D" id="1.25.40.390">
    <property type="match status" value="1"/>
</dbReference>
<accession>K6ABG5</accession>
<evidence type="ECO:0000313" key="9">
    <source>
        <dbReference type="EMBL" id="EKN13028.1"/>
    </source>
</evidence>
<evidence type="ECO:0000313" key="10">
    <source>
        <dbReference type="Proteomes" id="UP000006330"/>
    </source>
</evidence>
<dbReference type="PATRIC" id="fig|999418.3.peg.3151"/>
<dbReference type="RefSeq" id="WP_007655547.1">
    <property type="nucleotide sequence ID" value="NZ_JH976473.1"/>
</dbReference>
<keyword evidence="5" id="KW-0998">Cell outer membrane</keyword>
<dbReference type="AlphaFoldDB" id="K6ABG5"/>
<evidence type="ECO:0008006" key="11">
    <source>
        <dbReference type="Google" id="ProtNLM"/>
    </source>
</evidence>
<organism evidence="9 10">
    <name type="scientific">Parabacteroides goldsteinii CL02T12C30</name>
    <dbReference type="NCBI Taxonomy" id="999418"/>
    <lineage>
        <taxon>Bacteria</taxon>
        <taxon>Pseudomonadati</taxon>
        <taxon>Bacteroidota</taxon>
        <taxon>Bacteroidia</taxon>
        <taxon>Bacteroidales</taxon>
        <taxon>Tannerellaceae</taxon>
        <taxon>Parabacteroides</taxon>
    </lineage>
</organism>
<keyword evidence="4" id="KW-0472">Membrane</keyword>
<evidence type="ECO:0000256" key="1">
    <source>
        <dbReference type="ARBA" id="ARBA00004442"/>
    </source>
</evidence>
<comment type="subcellular location">
    <subcellularLocation>
        <location evidence="1">Cell outer membrane</location>
    </subcellularLocation>
</comment>
<feature type="domain" description="RagB/SusD" evidence="7">
    <location>
        <begin position="286"/>
        <end position="546"/>
    </location>
</feature>
<dbReference type="SUPFAM" id="SSF48452">
    <property type="entry name" value="TPR-like"/>
    <property type="match status" value="1"/>
</dbReference>
<name>K6ABG5_9BACT</name>
<evidence type="ECO:0000256" key="6">
    <source>
        <dbReference type="SAM" id="SignalP"/>
    </source>
</evidence>
<feature type="domain" description="SusD-like N-terminal" evidence="8">
    <location>
        <begin position="101"/>
        <end position="227"/>
    </location>
</feature>
<dbReference type="Proteomes" id="UP000006330">
    <property type="component" value="Unassembled WGS sequence"/>
</dbReference>
<dbReference type="EMBL" id="AGZO01000021">
    <property type="protein sequence ID" value="EKN13028.1"/>
    <property type="molecule type" value="Genomic_DNA"/>
</dbReference>
<dbReference type="OrthoDB" id="9792139at2"/>
<sequence>MKTNLKKYIAALAFSPLLFASCSDSFLDQGNNPNKETEGTWWNDAANVERALVAVYNPIRDHMYGYYGVFCGIWNHSMRADDLYPTRGEEAFAWEVLSFTNTPESGYASSLWENLYKSIQYANSFLFYAPDSPADPNKLKEWMAEAHFMRGFNYFLLQQNYREAVLRTLPEKEAPEHIPYSSQEDILKQCEEDFKAAAAALPDTRPAEENGRVTKGAALAMLGKTYLWQKRYDEAKKQLADVINGPYGYDLVEYENNFRDDTEFNKESIFEINYEFVSGTSDDLWGNQNGTNASMGNNMANFFGPEFRKGGWYKMQPSAHLINEYIVEERPAGSDSRWDKRLYTTCYFNYEDYNDVKKNEIFYGDANFEEMWEGCLKKKLKPMPAFPTIDGKPGRFLFKKWTSWWVEAGASMYAGNDARKNNLRVMRFAEVLFLHAEACLQTGDISGAMADINRIRVRAGLAEKQIGDVNAAWDELRHQKLLEFCGENLRWYDLIRWYNANELKAYLMETKDPTQNITAFEAKHMYLPIPQSEVDANHALEQKEDWR</sequence>
<evidence type="ECO:0000259" key="7">
    <source>
        <dbReference type="Pfam" id="PF07980"/>
    </source>
</evidence>
<reference evidence="9 10" key="1">
    <citation type="submission" date="2012-02" db="EMBL/GenBank/DDBJ databases">
        <title>The Genome Sequence of Parabacteroides goldsteinii CL02T12C30.</title>
        <authorList>
            <consortium name="The Broad Institute Genome Sequencing Platform"/>
            <person name="Earl A."/>
            <person name="Ward D."/>
            <person name="Feldgarden M."/>
            <person name="Gevers D."/>
            <person name="Zitomersky N.L."/>
            <person name="Coyne M.J."/>
            <person name="Comstock L.E."/>
            <person name="Young S.K."/>
            <person name="Zeng Q."/>
            <person name="Gargeya S."/>
            <person name="Fitzgerald M."/>
            <person name="Haas B."/>
            <person name="Abouelleil A."/>
            <person name="Alvarado L."/>
            <person name="Arachchi H.M."/>
            <person name="Berlin A."/>
            <person name="Chapman S.B."/>
            <person name="Gearin G."/>
            <person name="Goldberg J."/>
            <person name="Griggs A."/>
            <person name="Gujja S."/>
            <person name="Hansen M."/>
            <person name="Heiman D."/>
            <person name="Howarth C."/>
            <person name="Larimer J."/>
            <person name="Lui A."/>
            <person name="MacDonald P.J.P."/>
            <person name="McCowen C."/>
            <person name="Montmayeur A."/>
            <person name="Murphy C."/>
            <person name="Neiman D."/>
            <person name="Pearson M."/>
            <person name="Priest M."/>
            <person name="Roberts A."/>
            <person name="Saif S."/>
            <person name="Shea T."/>
            <person name="Sisk P."/>
            <person name="Stolte C."/>
            <person name="Sykes S."/>
            <person name="Wortman J."/>
            <person name="Nusbaum C."/>
            <person name="Birren B."/>
        </authorList>
    </citation>
    <scope>NUCLEOTIDE SEQUENCE [LARGE SCALE GENOMIC DNA]</scope>
    <source>
        <strain evidence="9 10">CL02T12C30</strain>
    </source>
</reference>
<evidence type="ECO:0000256" key="5">
    <source>
        <dbReference type="ARBA" id="ARBA00023237"/>
    </source>
</evidence>
<evidence type="ECO:0000259" key="8">
    <source>
        <dbReference type="Pfam" id="PF14322"/>
    </source>
</evidence>
<dbReference type="CDD" id="cd08977">
    <property type="entry name" value="SusD"/>
    <property type="match status" value="1"/>
</dbReference>
<dbReference type="InterPro" id="IPR012944">
    <property type="entry name" value="SusD_RagB_dom"/>
</dbReference>
<feature type="signal peptide" evidence="6">
    <location>
        <begin position="1"/>
        <end position="20"/>
    </location>
</feature>
<dbReference type="HOGENOM" id="CLU_015553_1_0_10"/>
<dbReference type="Pfam" id="PF14322">
    <property type="entry name" value="SusD-like_3"/>
    <property type="match status" value="1"/>
</dbReference>
<protein>
    <recommendedName>
        <fullName evidence="11">RagB/SusD domain-containing protein</fullName>
    </recommendedName>
</protein>
<dbReference type="InterPro" id="IPR033985">
    <property type="entry name" value="SusD-like_N"/>
</dbReference>
<evidence type="ECO:0000256" key="2">
    <source>
        <dbReference type="ARBA" id="ARBA00006275"/>
    </source>
</evidence>
<evidence type="ECO:0000256" key="4">
    <source>
        <dbReference type="ARBA" id="ARBA00023136"/>
    </source>
</evidence>
<proteinExistence type="inferred from homology"/>
<comment type="caution">
    <text evidence="9">The sequence shown here is derived from an EMBL/GenBank/DDBJ whole genome shotgun (WGS) entry which is preliminary data.</text>
</comment>
<dbReference type="Pfam" id="PF07980">
    <property type="entry name" value="SusD_RagB"/>
    <property type="match status" value="1"/>
</dbReference>
<comment type="similarity">
    <text evidence="2">Belongs to the SusD family.</text>
</comment>
<gene>
    <name evidence="9" type="ORF">HMPREF1076_03092</name>
</gene>
<dbReference type="InterPro" id="IPR011990">
    <property type="entry name" value="TPR-like_helical_dom_sf"/>
</dbReference>
<dbReference type="PROSITE" id="PS51257">
    <property type="entry name" value="PROKAR_LIPOPROTEIN"/>
    <property type="match status" value="1"/>
</dbReference>
<dbReference type="GO" id="GO:0009279">
    <property type="term" value="C:cell outer membrane"/>
    <property type="evidence" value="ECO:0007669"/>
    <property type="project" value="UniProtKB-SubCell"/>
</dbReference>
<evidence type="ECO:0000256" key="3">
    <source>
        <dbReference type="ARBA" id="ARBA00022729"/>
    </source>
</evidence>
<keyword evidence="3 6" id="KW-0732">Signal</keyword>
<feature type="chain" id="PRO_5003889171" description="RagB/SusD domain-containing protein" evidence="6">
    <location>
        <begin position="21"/>
        <end position="547"/>
    </location>
</feature>